<dbReference type="EMBL" id="CM045759">
    <property type="protein sequence ID" value="KAI8017169.1"/>
    <property type="molecule type" value="Genomic_DNA"/>
</dbReference>
<accession>A0ACC0HWQ6</accession>
<name>A0ACC0HWQ6_9ERIC</name>
<protein>
    <submittedName>
        <fullName evidence="1">F-box protein</fullName>
    </submittedName>
</protein>
<keyword evidence="2" id="KW-1185">Reference proteome</keyword>
<evidence type="ECO:0000313" key="1">
    <source>
        <dbReference type="EMBL" id="KAI8017169.1"/>
    </source>
</evidence>
<reference evidence="1 2" key="1">
    <citation type="journal article" date="2022" name="Plant J.">
        <title>Chromosome-level genome of Camellia lanceoleosa provides a valuable resource for understanding genome evolution and self-incompatibility.</title>
        <authorList>
            <person name="Gong W."/>
            <person name="Xiao S."/>
            <person name="Wang L."/>
            <person name="Liao Z."/>
            <person name="Chang Y."/>
            <person name="Mo W."/>
            <person name="Hu G."/>
            <person name="Li W."/>
            <person name="Zhao G."/>
            <person name="Zhu H."/>
            <person name="Hu X."/>
            <person name="Ji K."/>
            <person name="Xiang X."/>
            <person name="Song Q."/>
            <person name="Yuan D."/>
            <person name="Jin S."/>
            <person name="Zhang L."/>
        </authorList>
    </citation>
    <scope>NUCLEOTIDE SEQUENCE [LARGE SCALE GENOMIC DNA]</scope>
    <source>
        <strain evidence="1">SQ_2022a</strain>
    </source>
</reference>
<organism evidence="1 2">
    <name type="scientific">Camellia lanceoleosa</name>
    <dbReference type="NCBI Taxonomy" id="1840588"/>
    <lineage>
        <taxon>Eukaryota</taxon>
        <taxon>Viridiplantae</taxon>
        <taxon>Streptophyta</taxon>
        <taxon>Embryophyta</taxon>
        <taxon>Tracheophyta</taxon>
        <taxon>Spermatophyta</taxon>
        <taxon>Magnoliopsida</taxon>
        <taxon>eudicotyledons</taxon>
        <taxon>Gunneridae</taxon>
        <taxon>Pentapetalae</taxon>
        <taxon>asterids</taxon>
        <taxon>Ericales</taxon>
        <taxon>Theaceae</taxon>
        <taxon>Camellia</taxon>
    </lineage>
</organism>
<evidence type="ECO:0000313" key="2">
    <source>
        <dbReference type="Proteomes" id="UP001060215"/>
    </source>
</evidence>
<sequence>MAHNTITTPNSSSSYTEQRSAGNAIAENSDLIAQILVRLPVKPLTQFKSVSKQWLSLISDSQFSLHHSRRNRKPISALFLLSLNKINPEFSVLPFADCSLGSTHFQFLAHPGTSILHSCNGLLCFSKLDDTTESSILRYYVCNPTTKRSARIPLLGLVHNCRIRRGYFRVDHKLCNVKIEESTRPGNDLNINLLGIYVAFDPLKSQNYRVVCVWESNADLFNYEIRIAVYRSEIGLWGELMGAFTIPYAVCFNNGVFWNGEVHWISNSDIACFDIDGGYLKIMPLPLTSNGSNVVYFGESNGHLHLVVNVKGSEALLNVFEMETDYSSFRHDNCLLQLSMLRYLQSRDFFFHMDWRLGAHVFFNNSLSFL</sequence>
<gene>
    <name evidence="1" type="ORF">LOK49_LG04G00313</name>
</gene>
<proteinExistence type="predicted"/>
<dbReference type="Proteomes" id="UP001060215">
    <property type="component" value="Chromosome 2"/>
</dbReference>
<comment type="caution">
    <text evidence="1">The sequence shown here is derived from an EMBL/GenBank/DDBJ whole genome shotgun (WGS) entry which is preliminary data.</text>
</comment>